<organism evidence="2 3">
    <name type="scientific">Agrocybe chaxingu</name>
    <dbReference type="NCBI Taxonomy" id="84603"/>
    <lineage>
        <taxon>Eukaryota</taxon>
        <taxon>Fungi</taxon>
        <taxon>Dikarya</taxon>
        <taxon>Basidiomycota</taxon>
        <taxon>Agaricomycotina</taxon>
        <taxon>Agaricomycetes</taxon>
        <taxon>Agaricomycetidae</taxon>
        <taxon>Agaricales</taxon>
        <taxon>Agaricineae</taxon>
        <taxon>Strophariaceae</taxon>
        <taxon>Agrocybe</taxon>
    </lineage>
</organism>
<sequence>MMCNYMGNERWVEALPTKFSEEFVKTKPIPWVTTETGRTAGSVRSAGSAGFGAGNVTFVNVFEAGCLILFFLSSIVGLRFVLASVPAPPPPQNGLAEGGVVERA</sequence>
<feature type="transmembrane region" description="Helical" evidence="1">
    <location>
        <begin position="61"/>
        <end position="82"/>
    </location>
</feature>
<comment type="caution">
    <text evidence="2">The sequence shown here is derived from an EMBL/GenBank/DDBJ whole genome shotgun (WGS) entry which is preliminary data.</text>
</comment>
<dbReference type="EMBL" id="JANKHO010002859">
    <property type="protein sequence ID" value="KAJ3488119.1"/>
    <property type="molecule type" value="Genomic_DNA"/>
</dbReference>
<proteinExistence type="predicted"/>
<gene>
    <name evidence="2" type="ORF">NLJ89_g11648</name>
</gene>
<dbReference type="Proteomes" id="UP001148786">
    <property type="component" value="Unassembled WGS sequence"/>
</dbReference>
<evidence type="ECO:0000313" key="2">
    <source>
        <dbReference type="EMBL" id="KAJ3488119.1"/>
    </source>
</evidence>
<dbReference type="OrthoDB" id="443318at2759"/>
<dbReference type="InterPro" id="IPR029058">
    <property type="entry name" value="AB_hydrolase_fold"/>
</dbReference>
<keyword evidence="3" id="KW-1185">Reference proteome</keyword>
<keyword evidence="1" id="KW-0812">Transmembrane</keyword>
<dbReference type="SUPFAM" id="SSF53474">
    <property type="entry name" value="alpha/beta-Hydrolases"/>
    <property type="match status" value="1"/>
</dbReference>
<accession>A0A9W8JWD8</accession>
<reference evidence="2" key="1">
    <citation type="submission" date="2022-07" db="EMBL/GenBank/DDBJ databases">
        <title>Genome Sequence of Agrocybe chaxingu.</title>
        <authorList>
            <person name="Buettner E."/>
        </authorList>
    </citation>
    <scope>NUCLEOTIDE SEQUENCE</scope>
    <source>
        <strain evidence="2">MP-N11</strain>
    </source>
</reference>
<dbReference type="Gene3D" id="3.40.50.1820">
    <property type="entry name" value="alpha/beta hydrolase"/>
    <property type="match status" value="1"/>
</dbReference>
<protein>
    <submittedName>
        <fullName evidence="2">Uncharacterized protein</fullName>
    </submittedName>
</protein>
<keyword evidence="1" id="KW-0472">Membrane</keyword>
<evidence type="ECO:0000313" key="3">
    <source>
        <dbReference type="Proteomes" id="UP001148786"/>
    </source>
</evidence>
<name>A0A9W8JWD8_9AGAR</name>
<dbReference type="AlphaFoldDB" id="A0A9W8JWD8"/>
<evidence type="ECO:0000256" key="1">
    <source>
        <dbReference type="SAM" id="Phobius"/>
    </source>
</evidence>
<keyword evidence="1" id="KW-1133">Transmembrane helix</keyword>